<feature type="domain" description="CAAX prenyl protease 2/Lysostaphin resistance protein A-like" evidence="2">
    <location>
        <begin position="106"/>
        <end position="193"/>
    </location>
</feature>
<keyword evidence="1" id="KW-0472">Membrane</keyword>
<evidence type="ECO:0000259" key="2">
    <source>
        <dbReference type="Pfam" id="PF02517"/>
    </source>
</evidence>
<sequence length="205" mass="21633">MSRQLITVGIPALAVAVLLFLSTKTSRGGGLFYLCTFSAAAVYFVAWLLWGNRAAILGPRPVQAIGRGALWGLSLLGVFLLGALVVKSVPGLAIPVQGLLDNARQGPLLLTLLVAVLAGVGEELFFRQLILDQALFSVRQAGTISIVLYLLVTAAMGIPLLVFAALIIGLAAQREKQRTEGLISSIVLHLCWSCGMVLLLPAVFG</sequence>
<reference evidence="3 4" key="1">
    <citation type="journal article" date="2015" name="Genome Announc.">
        <title>Complete Genome Sequencing of Protease-Producing Novel Arthrobacter sp. Strain IHBB 11108 Using PacBio Single-Molecule Real-Time Sequencing Technology.</title>
        <authorList>
            <person name="Kiran S."/>
            <person name="Swarnkar M.K."/>
            <person name="Pal M."/>
            <person name="Thakur R."/>
            <person name="Tewari R."/>
            <person name="Singh A.K."/>
            <person name="Gulati A."/>
        </authorList>
    </citation>
    <scope>NUCLEOTIDE SEQUENCE [LARGE SCALE GENOMIC DNA]</scope>
    <source>
        <strain evidence="3 4">IHBB 11108</strain>
    </source>
</reference>
<feature type="transmembrane region" description="Helical" evidence="1">
    <location>
        <begin position="108"/>
        <end position="126"/>
    </location>
</feature>
<dbReference type="InterPro" id="IPR003675">
    <property type="entry name" value="Rce1/LyrA-like_dom"/>
</dbReference>
<dbReference type="PATRIC" id="fig|1618207.4.peg.2084"/>
<dbReference type="GO" id="GO:0004175">
    <property type="term" value="F:endopeptidase activity"/>
    <property type="evidence" value="ECO:0007669"/>
    <property type="project" value="UniProtKB-ARBA"/>
</dbReference>
<dbReference type="Pfam" id="PF02517">
    <property type="entry name" value="Rce1-like"/>
    <property type="match status" value="1"/>
</dbReference>
<accession>A0A0D4C3D1</accession>
<name>A0A0D4C3D1_9MICC</name>
<feature type="transmembrane region" description="Helical" evidence="1">
    <location>
        <begin position="30"/>
        <end position="50"/>
    </location>
</feature>
<dbReference type="EMBL" id="CP011005">
    <property type="protein sequence ID" value="AJT43034.1"/>
    <property type="molecule type" value="Genomic_DNA"/>
</dbReference>
<dbReference type="Proteomes" id="UP000061839">
    <property type="component" value="Chromosome"/>
</dbReference>
<dbReference type="GO" id="GO:0080120">
    <property type="term" value="P:CAAX-box protein maturation"/>
    <property type="evidence" value="ECO:0007669"/>
    <property type="project" value="UniProtKB-ARBA"/>
</dbReference>
<dbReference type="AlphaFoldDB" id="A0A0D4C3D1"/>
<feature type="transmembrane region" description="Helical" evidence="1">
    <location>
        <begin position="6"/>
        <end position="23"/>
    </location>
</feature>
<dbReference type="STRING" id="1618207.UM93_10265"/>
<evidence type="ECO:0000313" key="3">
    <source>
        <dbReference type="EMBL" id="AJT43034.1"/>
    </source>
</evidence>
<proteinExistence type="predicted"/>
<keyword evidence="4" id="KW-1185">Reference proteome</keyword>
<keyword evidence="1" id="KW-1133">Transmembrane helix</keyword>
<feature type="transmembrane region" description="Helical" evidence="1">
    <location>
        <begin position="70"/>
        <end position="96"/>
    </location>
</feature>
<keyword evidence="1" id="KW-0812">Transmembrane</keyword>
<feature type="transmembrane region" description="Helical" evidence="1">
    <location>
        <begin position="182"/>
        <end position="204"/>
    </location>
</feature>
<organism evidence="3 4">
    <name type="scientific">Psychromicrobium lacuslunae</name>
    <dbReference type="NCBI Taxonomy" id="1618207"/>
    <lineage>
        <taxon>Bacteria</taxon>
        <taxon>Bacillati</taxon>
        <taxon>Actinomycetota</taxon>
        <taxon>Actinomycetes</taxon>
        <taxon>Micrococcales</taxon>
        <taxon>Micrococcaceae</taxon>
        <taxon>Psychromicrobium</taxon>
    </lineage>
</organism>
<evidence type="ECO:0000256" key="1">
    <source>
        <dbReference type="SAM" id="Phobius"/>
    </source>
</evidence>
<evidence type="ECO:0000313" key="4">
    <source>
        <dbReference type="Proteomes" id="UP000061839"/>
    </source>
</evidence>
<protein>
    <recommendedName>
        <fullName evidence="2">CAAX prenyl protease 2/Lysostaphin resistance protein A-like domain-containing protein</fullName>
    </recommendedName>
</protein>
<gene>
    <name evidence="3" type="ORF">UM93_10265</name>
</gene>
<feature type="transmembrane region" description="Helical" evidence="1">
    <location>
        <begin position="146"/>
        <end position="170"/>
    </location>
</feature>
<dbReference type="HOGENOM" id="CLU_100918_0_0_11"/>
<dbReference type="KEGG" id="ari:UM93_10265"/>